<dbReference type="SUPFAM" id="SSF53335">
    <property type="entry name" value="S-adenosyl-L-methionine-dependent methyltransferases"/>
    <property type="match status" value="1"/>
</dbReference>
<dbReference type="PANTHER" id="PTHR34203">
    <property type="entry name" value="METHYLTRANSFERASE, FKBM FAMILY PROTEIN"/>
    <property type="match status" value="1"/>
</dbReference>
<accession>A0A0D1MCF7</accession>
<dbReference type="InterPro" id="IPR052514">
    <property type="entry name" value="SAM-dependent_MTase"/>
</dbReference>
<dbReference type="AlphaFoldDB" id="A0A0D1MCF7"/>
<dbReference type="InterPro" id="IPR029063">
    <property type="entry name" value="SAM-dependent_MTases_sf"/>
</dbReference>
<dbReference type="PATRIC" id="fig|1549858.7.peg.658"/>
<name>A0A0D1MCF7_9SPHN</name>
<evidence type="ECO:0000313" key="2">
    <source>
        <dbReference type="EMBL" id="KIU28267.1"/>
    </source>
</evidence>
<proteinExistence type="predicted"/>
<dbReference type="Gene3D" id="3.40.50.150">
    <property type="entry name" value="Vaccinia Virus protein VP39"/>
    <property type="match status" value="1"/>
</dbReference>
<dbReference type="PANTHER" id="PTHR34203:SF15">
    <property type="entry name" value="SLL1173 PROTEIN"/>
    <property type="match status" value="1"/>
</dbReference>
<sequence length="259" mass="28913">MPRYAGREFIVDNGPNRYVCDLSSYIEWNLAVFADYEGPEKTLFAQVLKVGGKRVMLDIGANVGVHSLCFARVMQQAVAFEPNPEVFVRLQQNIALNPDVTVTSHCVGLGDVPGVLRFYQPAYENKGTGTFDPASAPHQYTILDLPVMRADDFLAQHAIDHIDAVKIDVQGYEPNVLDGMAATLAAHRPIVWMEVSQPTIGELDRRGGLTALMPAGYRMYRFRTAYRYMVFHHTRLEACASLDPREEGDYLLVPDGYAL</sequence>
<dbReference type="Pfam" id="PF05050">
    <property type="entry name" value="Methyltransf_21"/>
    <property type="match status" value="1"/>
</dbReference>
<dbReference type="InterPro" id="IPR006342">
    <property type="entry name" value="FkbM_mtfrase"/>
</dbReference>
<reference evidence="2 3" key="1">
    <citation type="submission" date="2015-01" db="EMBL/GenBank/DDBJ databases">
        <title>Genome of Sphingomonas taxi strain 30a.</title>
        <authorList>
            <person name="Eevers N."/>
            <person name="Van Hamme J."/>
            <person name="Bottos E."/>
            <person name="Weyens N."/>
            <person name="Vangronsveld J."/>
        </authorList>
    </citation>
    <scope>NUCLEOTIDE SEQUENCE [LARGE SCALE GENOMIC DNA]</scope>
    <source>
        <strain evidence="2 3">30a</strain>
    </source>
</reference>
<evidence type="ECO:0000313" key="3">
    <source>
        <dbReference type="Proteomes" id="UP000033203"/>
    </source>
</evidence>
<organism evidence="2 3">
    <name type="scientific">Sphingomonas melonis</name>
    <dbReference type="NCBI Taxonomy" id="152682"/>
    <lineage>
        <taxon>Bacteria</taxon>
        <taxon>Pseudomonadati</taxon>
        <taxon>Pseudomonadota</taxon>
        <taxon>Alphaproteobacteria</taxon>
        <taxon>Sphingomonadales</taxon>
        <taxon>Sphingomonadaceae</taxon>
        <taxon>Sphingomonas</taxon>
    </lineage>
</organism>
<protein>
    <recommendedName>
        <fullName evidence="1">Methyltransferase FkbM domain-containing protein</fullName>
    </recommendedName>
</protein>
<evidence type="ECO:0000259" key="1">
    <source>
        <dbReference type="Pfam" id="PF05050"/>
    </source>
</evidence>
<dbReference type="EMBL" id="JXTP01000033">
    <property type="protein sequence ID" value="KIU28267.1"/>
    <property type="molecule type" value="Genomic_DNA"/>
</dbReference>
<comment type="caution">
    <text evidence="2">The sequence shown here is derived from an EMBL/GenBank/DDBJ whole genome shotgun (WGS) entry which is preliminary data.</text>
</comment>
<feature type="domain" description="Methyltransferase FkbM" evidence="1">
    <location>
        <begin position="58"/>
        <end position="199"/>
    </location>
</feature>
<dbReference type="Proteomes" id="UP000033203">
    <property type="component" value="Unassembled WGS sequence"/>
</dbReference>
<dbReference type="NCBIfam" id="TIGR01444">
    <property type="entry name" value="fkbM_fam"/>
    <property type="match status" value="1"/>
</dbReference>
<gene>
    <name evidence="2" type="ORF">SR41_08710</name>
</gene>